<keyword evidence="4" id="KW-0813">Transport</keyword>
<evidence type="ECO:0000256" key="6">
    <source>
        <dbReference type="ARBA" id="ARBA00022519"/>
    </source>
</evidence>
<dbReference type="EMBL" id="FN543107">
    <property type="protein sequence ID" value="CBA31601.1"/>
    <property type="molecule type" value="Genomic_DNA"/>
</dbReference>
<dbReference type="InterPro" id="IPR022792">
    <property type="entry name" value="T2SS_protein-GspN"/>
</dbReference>
<dbReference type="GO" id="GO:0015628">
    <property type="term" value="P:protein secretion by the type II secretion system"/>
    <property type="evidence" value="ECO:0007669"/>
    <property type="project" value="InterPro"/>
</dbReference>
<keyword evidence="8" id="KW-0653">Protein transport</keyword>
<reference evidence="11" key="1">
    <citation type="journal article" date="2010" name="Nature">
        <title>The Dynamic genome of Hydra.</title>
        <authorList>
            <person name="Chapman J.A."/>
            <person name="Kirkness E.F."/>
            <person name="Simakov O."/>
            <person name="Hampson S.E."/>
            <person name="Mitros T."/>
            <person name="Weinmaier T."/>
            <person name="Rattei T."/>
            <person name="Balasubramanian P.G."/>
            <person name="Borman J."/>
            <person name="Busam D."/>
            <person name="Disbennett K."/>
            <person name="Pfannkoch C."/>
            <person name="Sumin N."/>
            <person name="Sutton G."/>
            <person name="Viswanathan L."/>
            <person name="Walenz B."/>
            <person name="Goodstein D.M."/>
            <person name="Hellsten U."/>
            <person name="Kawashima T."/>
            <person name="Prochnik S.E."/>
            <person name="Putnam N.H."/>
            <person name="Shu S."/>
            <person name="Blumberg B."/>
            <person name="Dana C.E."/>
            <person name="Gee L."/>
            <person name="Kibler D.F."/>
            <person name="Law L."/>
            <person name="Lindgens D."/>
            <person name="Martinez D.E."/>
            <person name="Peng J."/>
            <person name="Wigge P.A."/>
            <person name="Bertulat B."/>
            <person name="Guder C."/>
            <person name="Nakamura Y."/>
            <person name="Ozbek S."/>
            <person name="Watanabe H."/>
            <person name="Khalturin K."/>
            <person name="Hemmrich G."/>
            <person name="Franke A."/>
            <person name="Augustin R."/>
            <person name="Fraune S."/>
            <person name="Hayakawa E."/>
            <person name="Hayakawa S."/>
            <person name="Hirose M."/>
            <person name="Hwang J."/>
            <person name="Ikeo K."/>
            <person name="Nishimiya-Fujisawa C."/>
            <person name="Ogura A."/>
            <person name="Takahashi T."/>
            <person name="Steinmetz P.R."/>
            <person name="Zhang X."/>
            <person name="Aufschnaiter R."/>
            <person name="Eder M.K."/>
            <person name="Gorny A.K."/>
            <person name="Salvenmoser W."/>
            <person name="Heimberg A.M."/>
            <person name="Wheeler B.M."/>
            <person name="Peterson K.J."/>
            <person name="Boettger A."/>
            <person name="Tischler P."/>
            <person name="Wolf A."/>
            <person name="Gojobori T."/>
            <person name="Remington K.A."/>
            <person name="Strausberg R.L."/>
            <person name="Venter J."/>
            <person name="Technau U."/>
            <person name="Hobmayer B."/>
            <person name="Bosch T.C."/>
            <person name="Holstein T.W."/>
            <person name="Fujisawa T."/>
            <person name="Bode H.R."/>
            <person name="David C.N."/>
            <person name="Rokhsar D.S."/>
            <person name="Steele R.E."/>
        </authorList>
    </citation>
    <scope>NUCLEOTIDE SEQUENCE</scope>
</reference>
<proteinExistence type="inferred from homology"/>
<dbReference type="GO" id="GO:0005886">
    <property type="term" value="C:plasma membrane"/>
    <property type="evidence" value="ECO:0007669"/>
    <property type="project" value="UniProtKB-SubCell"/>
</dbReference>
<evidence type="ECO:0000256" key="9">
    <source>
        <dbReference type="ARBA" id="ARBA00023136"/>
    </source>
</evidence>
<evidence type="ECO:0000256" key="8">
    <source>
        <dbReference type="ARBA" id="ARBA00022927"/>
    </source>
</evidence>
<dbReference type="AlphaFoldDB" id="C9YDY8"/>
<name>C9YDY8_CURXX</name>
<organism evidence="11">
    <name type="scientific">Curvibacter symbiont subsp. Hydra magnipapillata</name>
    <dbReference type="NCBI Taxonomy" id="667019"/>
    <lineage>
        <taxon>Bacteria</taxon>
        <taxon>Pseudomonadati</taxon>
        <taxon>Pseudomonadota</taxon>
        <taxon>Betaproteobacteria</taxon>
        <taxon>Burkholderiales</taxon>
        <taxon>Comamonadaceae</taxon>
        <taxon>Curvibacter</taxon>
    </lineage>
</organism>
<keyword evidence="6" id="KW-0997">Cell inner membrane</keyword>
<dbReference type="GO" id="GO:0015627">
    <property type="term" value="C:type II protein secretion system complex"/>
    <property type="evidence" value="ECO:0007669"/>
    <property type="project" value="InterPro"/>
</dbReference>
<keyword evidence="5" id="KW-1003">Cell membrane</keyword>
<evidence type="ECO:0000256" key="10">
    <source>
        <dbReference type="ARBA" id="ARBA00030772"/>
    </source>
</evidence>
<evidence type="ECO:0000256" key="7">
    <source>
        <dbReference type="ARBA" id="ARBA00022692"/>
    </source>
</evidence>
<evidence type="ECO:0000313" key="11">
    <source>
        <dbReference type="EMBL" id="CBA31601.1"/>
    </source>
</evidence>
<evidence type="ECO:0000256" key="5">
    <source>
        <dbReference type="ARBA" id="ARBA00022475"/>
    </source>
</evidence>
<evidence type="ECO:0000256" key="1">
    <source>
        <dbReference type="ARBA" id="ARBA00004533"/>
    </source>
</evidence>
<sequence>MRTSRYRAPWVWAVSGITLGLLAGTLVFAPARWLAAGLDWAGSPLQLHNAQGTLWNGSGQLTFQSDAQGSTALPGQLEWTLRPAWIHQQPGLRVQWRADCCLSQPWIWRISTDLHTVQLQTDDLPSSQPLRMPASMLTGLGTPWNTMQPQGRLELSTRALDIRGGTEGLQLQGALQLDALGVSTSLSTLKPIGSYRFALHGATHPDLTLSTLEGALQLRGSGVIQNRRVVFDGEATAADGREDALSNLLNIIGQRQGARSLIHLG</sequence>
<evidence type="ECO:0000256" key="2">
    <source>
        <dbReference type="ARBA" id="ARBA00007208"/>
    </source>
</evidence>
<keyword evidence="9" id="KW-0472">Membrane</keyword>
<protein>
    <recommendedName>
        <fullName evidence="3">Type II secretion system protein N</fullName>
    </recommendedName>
    <alternativeName>
        <fullName evidence="10">General secretion pathway protein N</fullName>
    </alternativeName>
</protein>
<evidence type="ECO:0000256" key="3">
    <source>
        <dbReference type="ARBA" id="ARBA00021563"/>
    </source>
</evidence>
<gene>
    <name evidence="11" type="ORF">Csp_D27940</name>
</gene>
<dbReference type="Pfam" id="PF01203">
    <property type="entry name" value="T2SSN"/>
    <property type="match status" value="1"/>
</dbReference>
<accession>C9YDY8</accession>
<comment type="similarity">
    <text evidence="2">Belongs to the GSP N family.</text>
</comment>
<keyword evidence="7" id="KW-0812">Transmembrane</keyword>
<comment type="subcellular location">
    <subcellularLocation>
        <location evidence="1">Cell inner membrane</location>
    </subcellularLocation>
</comment>
<evidence type="ECO:0000256" key="4">
    <source>
        <dbReference type="ARBA" id="ARBA00022448"/>
    </source>
</evidence>